<dbReference type="Gene3D" id="3.90.550.10">
    <property type="entry name" value="Spore Coat Polysaccharide Biosynthesis Protein SpsA, Chain A"/>
    <property type="match status" value="1"/>
</dbReference>
<keyword evidence="3" id="KW-1185">Reference proteome</keyword>
<dbReference type="RefSeq" id="WP_133555911.1">
    <property type="nucleotide sequence ID" value="NZ_SNWM01000003.1"/>
</dbReference>
<dbReference type="AlphaFoldDB" id="A0A4R6IGE3"/>
<dbReference type="InterPro" id="IPR029044">
    <property type="entry name" value="Nucleotide-diphossugar_trans"/>
</dbReference>
<sequence length="245" mass="28287">MKISFVLLTWNRYKFLEKCLEALIPAIAHPEHAEIIVMDNGSTDNTPNVLARYASQKNLKVVTRKKNYGLNAYKKLFGMAKGEYVVIVDDDVLSFPKGLDDIFVDYMNAFPDYGFIALNVIQDKFTKGAKPPQENYTDDVRGDKIIEKGPTGGWCACFRKKQYNKVRLRFIFTNLDMKQSEDGLLSHLMLRRLKLKSGLIKNELCLHACGPHYAKVYGHMERELEKYEKSGLQHIVEEYKNYTEE</sequence>
<dbReference type="PANTHER" id="PTHR22916:SF3">
    <property type="entry name" value="UDP-GLCNAC:BETAGAL BETA-1,3-N-ACETYLGLUCOSAMINYLTRANSFERASE-LIKE PROTEIN 1"/>
    <property type="match status" value="1"/>
</dbReference>
<organism evidence="2 3">
    <name type="scientific">Pedobacter duraquae</name>
    <dbReference type="NCBI Taxonomy" id="425511"/>
    <lineage>
        <taxon>Bacteria</taxon>
        <taxon>Pseudomonadati</taxon>
        <taxon>Bacteroidota</taxon>
        <taxon>Sphingobacteriia</taxon>
        <taxon>Sphingobacteriales</taxon>
        <taxon>Sphingobacteriaceae</taxon>
        <taxon>Pedobacter</taxon>
    </lineage>
</organism>
<protein>
    <submittedName>
        <fullName evidence="2">Glycosyl transferase family 2</fullName>
    </submittedName>
</protein>
<keyword evidence="2" id="KW-0808">Transferase</keyword>
<evidence type="ECO:0000313" key="3">
    <source>
        <dbReference type="Proteomes" id="UP000295499"/>
    </source>
</evidence>
<accession>A0A4R6IGE3</accession>
<comment type="caution">
    <text evidence="2">The sequence shown here is derived from an EMBL/GenBank/DDBJ whole genome shotgun (WGS) entry which is preliminary data.</text>
</comment>
<dbReference type="InterPro" id="IPR001173">
    <property type="entry name" value="Glyco_trans_2-like"/>
</dbReference>
<dbReference type="SUPFAM" id="SSF53448">
    <property type="entry name" value="Nucleotide-diphospho-sugar transferases"/>
    <property type="match status" value="1"/>
</dbReference>
<gene>
    <name evidence="2" type="ORF">CLV32_2525</name>
</gene>
<dbReference type="Pfam" id="PF00535">
    <property type="entry name" value="Glycos_transf_2"/>
    <property type="match status" value="1"/>
</dbReference>
<evidence type="ECO:0000313" key="2">
    <source>
        <dbReference type="EMBL" id="TDO21420.1"/>
    </source>
</evidence>
<dbReference type="PANTHER" id="PTHR22916">
    <property type="entry name" value="GLYCOSYLTRANSFERASE"/>
    <property type="match status" value="1"/>
</dbReference>
<dbReference type="GO" id="GO:0016758">
    <property type="term" value="F:hexosyltransferase activity"/>
    <property type="evidence" value="ECO:0007669"/>
    <property type="project" value="UniProtKB-ARBA"/>
</dbReference>
<dbReference type="OrthoDB" id="6638511at2"/>
<dbReference type="Proteomes" id="UP000295499">
    <property type="component" value="Unassembled WGS sequence"/>
</dbReference>
<dbReference type="EMBL" id="SNWM01000003">
    <property type="protein sequence ID" value="TDO21420.1"/>
    <property type="molecule type" value="Genomic_DNA"/>
</dbReference>
<proteinExistence type="predicted"/>
<reference evidence="2 3" key="1">
    <citation type="submission" date="2019-03" db="EMBL/GenBank/DDBJ databases">
        <title>Genomic Encyclopedia of Archaeal and Bacterial Type Strains, Phase II (KMG-II): from individual species to whole genera.</title>
        <authorList>
            <person name="Goeker M."/>
        </authorList>
    </citation>
    <scope>NUCLEOTIDE SEQUENCE [LARGE SCALE GENOMIC DNA]</scope>
    <source>
        <strain evidence="2 3">DSM 19034</strain>
    </source>
</reference>
<dbReference type="CDD" id="cd00761">
    <property type="entry name" value="Glyco_tranf_GTA_type"/>
    <property type="match status" value="1"/>
</dbReference>
<feature type="domain" description="Glycosyltransferase 2-like" evidence="1">
    <location>
        <begin position="4"/>
        <end position="132"/>
    </location>
</feature>
<name>A0A4R6IGE3_9SPHI</name>
<evidence type="ECO:0000259" key="1">
    <source>
        <dbReference type="Pfam" id="PF00535"/>
    </source>
</evidence>